<name>A0A6L7AC38_LEULA</name>
<gene>
    <name evidence="2" type="ORF">GQS40_03810</name>
</gene>
<proteinExistence type="predicted"/>
<evidence type="ECO:0000259" key="1">
    <source>
        <dbReference type="Pfam" id="PF02230"/>
    </source>
</evidence>
<dbReference type="Proteomes" id="UP000478636">
    <property type="component" value="Unassembled WGS sequence"/>
</dbReference>
<dbReference type="Pfam" id="PF02230">
    <property type="entry name" value="Abhydrolase_2"/>
    <property type="match status" value="1"/>
</dbReference>
<keyword evidence="2" id="KW-0378">Hydrolase</keyword>
<accession>A0A6L7AC38</accession>
<dbReference type="Gene3D" id="3.40.50.1820">
    <property type="entry name" value="alpha/beta hydrolase"/>
    <property type="match status" value="1"/>
</dbReference>
<evidence type="ECO:0000313" key="3">
    <source>
        <dbReference type="Proteomes" id="UP000478636"/>
    </source>
</evidence>
<dbReference type="SUPFAM" id="SSF53474">
    <property type="entry name" value="alpha/beta-Hydrolases"/>
    <property type="match status" value="1"/>
</dbReference>
<evidence type="ECO:0000313" key="2">
    <source>
        <dbReference type="EMBL" id="MWN20799.1"/>
    </source>
</evidence>
<sequence>MTNSQPLSPFDLDQVRHLFISGDRKRSPLVLLHGTGGDETTLIEVAQFLAPDHPILAIRGRVVENGYYRYFKRQAVGVFDLVSLAEETQWLVAAITGLAERYQLNVADMTAVGFSNGANIAVHALLTQPQVPFQQVMALHAMQVAAITAPQNLDGTLVFLSYGTQDPLISPQNFAAMRDNLLQAGADLSIFQTDGSHNLTNAELQAAQTWFKAQRRDV</sequence>
<organism evidence="2 3">
    <name type="scientific">Leuconostoc lactis</name>
    <dbReference type="NCBI Taxonomy" id="1246"/>
    <lineage>
        <taxon>Bacteria</taxon>
        <taxon>Bacillati</taxon>
        <taxon>Bacillota</taxon>
        <taxon>Bacilli</taxon>
        <taxon>Lactobacillales</taxon>
        <taxon>Lactobacillaceae</taxon>
        <taxon>Leuconostoc</taxon>
    </lineage>
</organism>
<dbReference type="EMBL" id="WSZI01000013">
    <property type="protein sequence ID" value="MWN20799.1"/>
    <property type="molecule type" value="Genomic_DNA"/>
</dbReference>
<dbReference type="InterPro" id="IPR003140">
    <property type="entry name" value="PLipase/COase/thioEstase"/>
</dbReference>
<dbReference type="GO" id="GO:0016787">
    <property type="term" value="F:hydrolase activity"/>
    <property type="evidence" value="ECO:0007669"/>
    <property type="project" value="UniProtKB-KW"/>
</dbReference>
<feature type="domain" description="Phospholipase/carboxylesterase/thioesterase" evidence="1">
    <location>
        <begin position="25"/>
        <end position="211"/>
    </location>
</feature>
<protein>
    <submittedName>
        <fullName evidence="2">Alpha/beta hydrolase</fullName>
    </submittedName>
</protein>
<reference evidence="2 3" key="1">
    <citation type="submission" date="2019-12" db="EMBL/GenBank/DDBJ databases">
        <title>Complete genome sequence of Leuconostoc lactis strain AVN1 provides insights into metabolic potential.</title>
        <authorList>
            <person name="Besrour N."/>
            <person name="Najjari A."/>
            <person name="Fhoula I."/>
            <person name="Jaballah S."/>
            <person name="Klibi N."/>
            <person name="Ouzari H.I."/>
        </authorList>
    </citation>
    <scope>NUCLEOTIDE SEQUENCE [LARGE SCALE GENOMIC DNA]</scope>
    <source>
        <strain evidence="2 3">AVN1</strain>
    </source>
</reference>
<dbReference type="InterPro" id="IPR029058">
    <property type="entry name" value="AB_hydrolase_fold"/>
</dbReference>
<dbReference type="AlphaFoldDB" id="A0A6L7AC38"/>
<comment type="caution">
    <text evidence="2">The sequence shown here is derived from an EMBL/GenBank/DDBJ whole genome shotgun (WGS) entry which is preliminary data.</text>
</comment>